<keyword evidence="10 11" id="KW-0998">Cell outer membrane</keyword>
<evidence type="ECO:0000256" key="11">
    <source>
        <dbReference type="PROSITE-ProRule" id="PRU01360"/>
    </source>
</evidence>
<name>A0A6J4SG54_9SPHN</name>
<dbReference type="EMBL" id="CADCVW010000034">
    <property type="protein sequence ID" value="CAA9491492.1"/>
    <property type="molecule type" value="Genomic_DNA"/>
</dbReference>
<proteinExistence type="inferred from homology"/>
<feature type="domain" description="TonB-dependent receptor-like beta-barrel" evidence="14">
    <location>
        <begin position="310"/>
        <end position="756"/>
    </location>
</feature>
<evidence type="ECO:0000259" key="14">
    <source>
        <dbReference type="Pfam" id="PF00593"/>
    </source>
</evidence>
<sequence>MRQAKWLATSAIALLASHTRAQEAPPAPSGEAAGIEEIVVTAQRRAEPLQDVPIAVSAFTDETLAERRIDDAQDVQFNVPNLILVGNDRPTLRGVGNNAISSTAENGVPVFTNGAYVGGRAENEFFDLERLEILRGPQGTLFGRNTTGGAINLVTRRPGDEYGGEALIETGNFNNVRVKGAANLPIAEGFAQRFAGYYLVRDGYTENLATGSRIDGRRQYGVRSSTALALGEDTDVNLVVQFYKENSSRSRENKRLCRALAVFGCSPTELGFDSPVASATIFQRLLAAVGTPQGIFPRGGDIYAGAPNPTDLRQVAADYDPEFRASELIGTLEIAHSFGDLTLTSLSGYSRSRTEANTDYDNAALPFRFLRPITYRLDRDTVVTTDELRTSDSFRARGRSYTQEFRLASDSDGFFDFTLGLFYLNTRGSASFEIFHPALELAAIAFRLPEESRRFINESPFSKTESYAAFGEGYFQLGERTKLTVGARYTEDEKAIRTRTILLAAPGPFVEAERSYSRITGRVALDHQADLGFTDETLLYASAARGYKAGGLNPGNSNTPEFAPETVNALEIGAKNQFAGRTLQANLAAFYYDYKDLQLAQRVAGTAVTANGDAEVFGLEGEFLWRPSRAFQANTNLSYLDTRIKDFTTVDAANPAQIDPAVGPLTRTPEVPVNLRGNELPFAPKFKVNVGAQYTVGLGASGWTATLRGDYVRQSRYFSREFNTPNDRIAPWAYANALLRLDDPDGTLSFEAFVKNIGNNDNITNSIIEDAQVGQYRNVRVLEPRTYGVALRFAF</sequence>
<feature type="signal peptide" evidence="13">
    <location>
        <begin position="1"/>
        <end position="21"/>
    </location>
</feature>
<gene>
    <name evidence="16" type="ORF">AVDCRST_MAG39-804</name>
</gene>
<evidence type="ECO:0000256" key="1">
    <source>
        <dbReference type="ARBA" id="ARBA00004571"/>
    </source>
</evidence>
<keyword evidence="3 11" id="KW-1134">Transmembrane beta strand</keyword>
<dbReference type="GO" id="GO:0006826">
    <property type="term" value="P:iron ion transport"/>
    <property type="evidence" value="ECO:0007669"/>
    <property type="project" value="UniProtKB-KW"/>
</dbReference>
<evidence type="ECO:0000256" key="9">
    <source>
        <dbReference type="ARBA" id="ARBA00023136"/>
    </source>
</evidence>
<dbReference type="InterPro" id="IPR036942">
    <property type="entry name" value="Beta-barrel_TonB_sf"/>
</dbReference>
<keyword evidence="5 11" id="KW-0812">Transmembrane</keyword>
<dbReference type="InterPro" id="IPR039426">
    <property type="entry name" value="TonB-dep_rcpt-like"/>
</dbReference>
<evidence type="ECO:0000259" key="15">
    <source>
        <dbReference type="Pfam" id="PF07715"/>
    </source>
</evidence>
<keyword evidence="8 12" id="KW-0798">TonB box</keyword>
<evidence type="ECO:0000256" key="4">
    <source>
        <dbReference type="ARBA" id="ARBA00022496"/>
    </source>
</evidence>
<keyword evidence="16" id="KW-0675">Receptor</keyword>
<dbReference type="Gene3D" id="2.40.170.20">
    <property type="entry name" value="TonB-dependent receptor, beta-barrel domain"/>
    <property type="match status" value="2"/>
</dbReference>
<evidence type="ECO:0000256" key="2">
    <source>
        <dbReference type="ARBA" id="ARBA00022448"/>
    </source>
</evidence>
<keyword evidence="2 11" id="KW-0813">Transport</keyword>
<protein>
    <submittedName>
        <fullName evidence="16">TonB-dependent receptor</fullName>
    </submittedName>
</protein>
<keyword evidence="9 11" id="KW-0472">Membrane</keyword>
<comment type="subcellular location">
    <subcellularLocation>
        <location evidence="1 11">Cell outer membrane</location>
        <topology evidence="1 11">Multi-pass membrane protein</topology>
    </subcellularLocation>
</comment>
<dbReference type="SUPFAM" id="SSF56935">
    <property type="entry name" value="Porins"/>
    <property type="match status" value="1"/>
</dbReference>
<accession>A0A6J4SG54</accession>
<dbReference type="PANTHER" id="PTHR32552:SF81">
    <property type="entry name" value="TONB-DEPENDENT OUTER MEMBRANE RECEPTOR"/>
    <property type="match status" value="1"/>
</dbReference>
<reference evidence="16" key="1">
    <citation type="submission" date="2020-02" db="EMBL/GenBank/DDBJ databases">
        <authorList>
            <person name="Meier V. D."/>
        </authorList>
    </citation>
    <scope>NUCLEOTIDE SEQUENCE</scope>
    <source>
        <strain evidence="16">AVDCRST_MAG39</strain>
    </source>
</reference>
<evidence type="ECO:0000256" key="10">
    <source>
        <dbReference type="ARBA" id="ARBA00023237"/>
    </source>
</evidence>
<dbReference type="Pfam" id="PF07715">
    <property type="entry name" value="Plug"/>
    <property type="match status" value="1"/>
</dbReference>
<feature type="domain" description="TonB-dependent receptor plug" evidence="15">
    <location>
        <begin position="49"/>
        <end position="150"/>
    </location>
</feature>
<comment type="similarity">
    <text evidence="11 12">Belongs to the TonB-dependent receptor family.</text>
</comment>
<keyword evidence="4" id="KW-0410">Iron transport</keyword>
<keyword evidence="6" id="KW-0408">Iron</keyword>
<dbReference type="PROSITE" id="PS52016">
    <property type="entry name" value="TONB_DEPENDENT_REC_3"/>
    <property type="match status" value="1"/>
</dbReference>
<evidence type="ECO:0000256" key="6">
    <source>
        <dbReference type="ARBA" id="ARBA00023004"/>
    </source>
</evidence>
<organism evidence="16">
    <name type="scientific">uncultured Sphingomonadaceae bacterium</name>
    <dbReference type="NCBI Taxonomy" id="169976"/>
    <lineage>
        <taxon>Bacteria</taxon>
        <taxon>Pseudomonadati</taxon>
        <taxon>Pseudomonadota</taxon>
        <taxon>Alphaproteobacteria</taxon>
        <taxon>Sphingomonadales</taxon>
        <taxon>Sphingomonadaceae</taxon>
        <taxon>environmental samples</taxon>
    </lineage>
</organism>
<feature type="chain" id="PRO_5026895835" evidence="13">
    <location>
        <begin position="22"/>
        <end position="795"/>
    </location>
</feature>
<evidence type="ECO:0000256" key="3">
    <source>
        <dbReference type="ARBA" id="ARBA00022452"/>
    </source>
</evidence>
<dbReference type="InterPro" id="IPR012910">
    <property type="entry name" value="Plug_dom"/>
</dbReference>
<evidence type="ECO:0000313" key="16">
    <source>
        <dbReference type="EMBL" id="CAA9491492.1"/>
    </source>
</evidence>
<dbReference type="PANTHER" id="PTHR32552">
    <property type="entry name" value="FERRICHROME IRON RECEPTOR-RELATED"/>
    <property type="match status" value="1"/>
</dbReference>
<dbReference type="Pfam" id="PF00593">
    <property type="entry name" value="TonB_dep_Rec_b-barrel"/>
    <property type="match status" value="1"/>
</dbReference>
<keyword evidence="7" id="KW-0406">Ion transport</keyword>
<evidence type="ECO:0000256" key="7">
    <source>
        <dbReference type="ARBA" id="ARBA00023065"/>
    </source>
</evidence>
<evidence type="ECO:0000256" key="13">
    <source>
        <dbReference type="SAM" id="SignalP"/>
    </source>
</evidence>
<dbReference type="InterPro" id="IPR000531">
    <property type="entry name" value="Beta-barrel_TonB"/>
</dbReference>
<evidence type="ECO:0000256" key="12">
    <source>
        <dbReference type="RuleBase" id="RU003357"/>
    </source>
</evidence>
<dbReference type="AlphaFoldDB" id="A0A6J4SG54"/>
<evidence type="ECO:0000256" key="8">
    <source>
        <dbReference type="ARBA" id="ARBA00023077"/>
    </source>
</evidence>
<dbReference type="GO" id="GO:0009279">
    <property type="term" value="C:cell outer membrane"/>
    <property type="evidence" value="ECO:0007669"/>
    <property type="project" value="UniProtKB-SubCell"/>
</dbReference>
<keyword evidence="13" id="KW-0732">Signal</keyword>
<evidence type="ECO:0000256" key="5">
    <source>
        <dbReference type="ARBA" id="ARBA00022692"/>
    </source>
</evidence>